<protein>
    <recommendedName>
        <fullName evidence="1">Protein kinase domain-containing protein</fullName>
    </recommendedName>
</protein>
<feature type="domain" description="Protein kinase" evidence="1">
    <location>
        <begin position="1"/>
        <end position="74"/>
    </location>
</feature>
<dbReference type="InterPro" id="IPR044576">
    <property type="entry name" value="At4g25390-like"/>
</dbReference>
<dbReference type="AlphaFoldDB" id="A0A067M959"/>
<dbReference type="InterPro" id="IPR008271">
    <property type="entry name" value="Ser/Thr_kinase_AS"/>
</dbReference>
<evidence type="ECO:0000259" key="1">
    <source>
        <dbReference type="PROSITE" id="PS50011"/>
    </source>
</evidence>
<dbReference type="STRING" id="930990.A0A067M959"/>
<dbReference type="HOGENOM" id="CLU_2694415_0_0_1"/>
<sequence>LMKIAAGIEYLHTSDPPIVHGDLKAENIFISSTDEPRIGDFGLSECIEENNGNTSSNGYSSAFKYGGNARWKAP</sequence>
<dbReference type="GO" id="GO:0005524">
    <property type="term" value="F:ATP binding"/>
    <property type="evidence" value="ECO:0007669"/>
    <property type="project" value="InterPro"/>
</dbReference>
<keyword evidence="3" id="KW-1185">Reference proteome</keyword>
<dbReference type="Proteomes" id="UP000027195">
    <property type="component" value="Unassembled WGS sequence"/>
</dbReference>
<dbReference type="InterPro" id="IPR011009">
    <property type="entry name" value="Kinase-like_dom_sf"/>
</dbReference>
<dbReference type="PANTHER" id="PTHR46821:SF2">
    <property type="entry name" value="OS03G0251700 PROTEIN"/>
    <property type="match status" value="1"/>
</dbReference>
<dbReference type="InParanoid" id="A0A067M959"/>
<reference evidence="3" key="1">
    <citation type="journal article" date="2014" name="Proc. Natl. Acad. Sci. U.S.A.">
        <title>Extensive sampling of basidiomycete genomes demonstrates inadequacy of the white-rot/brown-rot paradigm for wood decay fungi.</title>
        <authorList>
            <person name="Riley R."/>
            <person name="Salamov A.A."/>
            <person name="Brown D.W."/>
            <person name="Nagy L.G."/>
            <person name="Floudas D."/>
            <person name="Held B.W."/>
            <person name="Levasseur A."/>
            <person name="Lombard V."/>
            <person name="Morin E."/>
            <person name="Otillar R."/>
            <person name="Lindquist E.A."/>
            <person name="Sun H."/>
            <person name="LaButti K.M."/>
            <person name="Schmutz J."/>
            <person name="Jabbour D."/>
            <person name="Luo H."/>
            <person name="Baker S.E."/>
            <person name="Pisabarro A.G."/>
            <person name="Walton J.D."/>
            <person name="Blanchette R.A."/>
            <person name="Henrissat B."/>
            <person name="Martin F."/>
            <person name="Cullen D."/>
            <person name="Hibbett D.S."/>
            <person name="Grigoriev I.V."/>
        </authorList>
    </citation>
    <scope>NUCLEOTIDE SEQUENCE [LARGE SCALE GENOMIC DNA]</scope>
    <source>
        <strain evidence="3">FD-172 SS1</strain>
    </source>
</reference>
<name>A0A067M959_BOTB1</name>
<dbReference type="PROSITE" id="PS50011">
    <property type="entry name" value="PROTEIN_KINASE_DOM"/>
    <property type="match status" value="1"/>
</dbReference>
<dbReference type="PROSITE" id="PS00108">
    <property type="entry name" value="PROTEIN_KINASE_ST"/>
    <property type="match status" value="1"/>
</dbReference>
<dbReference type="Pfam" id="PF00069">
    <property type="entry name" value="Pkinase"/>
    <property type="match status" value="1"/>
</dbReference>
<dbReference type="Gene3D" id="1.10.510.10">
    <property type="entry name" value="Transferase(Phosphotransferase) domain 1"/>
    <property type="match status" value="1"/>
</dbReference>
<accession>A0A067M959</accession>
<dbReference type="PANTHER" id="PTHR46821">
    <property type="entry name" value="OS07G0586332 PROTEIN"/>
    <property type="match status" value="1"/>
</dbReference>
<organism evidence="2 3">
    <name type="scientific">Botryobasidium botryosum (strain FD-172 SS1)</name>
    <dbReference type="NCBI Taxonomy" id="930990"/>
    <lineage>
        <taxon>Eukaryota</taxon>
        <taxon>Fungi</taxon>
        <taxon>Dikarya</taxon>
        <taxon>Basidiomycota</taxon>
        <taxon>Agaricomycotina</taxon>
        <taxon>Agaricomycetes</taxon>
        <taxon>Cantharellales</taxon>
        <taxon>Botryobasidiaceae</taxon>
        <taxon>Botryobasidium</taxon>
    </lineage>
</organism>
<gene>
    <name evidence="2" type="ORF">BOTBODRAFT_113386</name>
</gene>
<dbReference type="InterPro" id="IPR000719">
    <property type="entry name" value="Prot_kinase_dom"/>
</dbReference>
<evidence type="ECO:0000313" key="2">
    <source>
        <dbReference type="EMBL" id="KDQ12114.1"/>
    </source>
</evidence>
<dbReference type="EMBL" id="KL198052">
    <property type="protein sequence ID" value="KDQ12114.1"/>
    <property type="molecule type" value="Genomic_DNA"/>
</dbReference>
<proteinExistence type="predicted"/>
<evidence type="ECO:0000313" key="3">
    <source>
        <dbReference type="Proteomes" id="UP000027195"/>
    </source>
</evidence>
<feature type="non-terminal residue" evidence="2">
    <location>
        <position position="1"/>
    </location>
</feature>
<dbReference type="SUPFAM" id="SSF56112">
    <property type="entry name" value="Protein kinase-like (PK-like)"/>
    <property type="match status" value="1"/>
</dbReference>
<dbReference type="OrthoDB" id="346907at2759"/>
<dbReference type="GO" id="GO:0004672">
    <property type="term" value="F:protein kinase activity"/>
    <property type="evidence" value="ECO:0007669"/>
    <property type="project" value="InterPro"/>
</dbReference>